<name>A0A0F9NVB9_9ZZZZ</name>
<comment type="caution">
    <text evidence="1">The sequence shown here is derived from an EMBL/GenBank/DDBJ whole genome shotgun (WGS) entry which is preliminary data.</text>
</comment>
<organism evidence="1">
    <name type="scientific">marine sediment metagenome</name>
    <dbReference type="NCBI Taxonomy" id="412755"/>
    <lineage>
        <taxon>unclassified sequences</taxon>
        <taxon>metagenomes</taxon>
        <taxon>ecological metagenomes</taxon>
    </lineage>
</organism>
<proteinExistence type="predicted"/>
<sequence>MQKVKLILGSVFIMASRFEMKLKKKCFCDEMEKGELCDYCEREKFLDQRADAEERFKDEWYSN</sequence>
<reference evidence="1" key="1">
    <citation type="journal article" date="2015" name="Nature">
        <title>Complex archaea that bridge the gap between prokaryotes and eukaryotes.</title>
        <authorList>
            <person name="Spang A."/>
            <person name="Saw J.H."/>
            <person name="Jorgensen S.L."/>
            <person name="Zaremba-Niedzwiedzka K."/>
            <person name="Martijn J."/>
            <person name="Lind A.E."/>
            <person name="van Eijk R."/>
            <person name="Schleper C."/>
            <person name="Guy L."/>
            <person name="Ettema T.J."/>
        </authorList>
    </citation>
    <scope>NUCLEOTIDE SEQUENCE</scope>
</reference>
<accession>A0A0F9NVB9</accession>
<dbReference type="EMBL" id="LAZR01006348">
    <property type="protein sequence ID" value="KKM92800.1"/>
    <property type="molecule type" value="Genomic_DNA"/>
</dbReference>
<protein>
    <submittedName>
        <fullName evidence="1">Uncharacterized protein</fullName>
    </submittedName>
</protein>
<gene>
    <name evidence="1" type="ORF">LCGC14_1214750</name>
</gene>
<dbReference type="AlphaFoldDB" id="A0A0F9NVB9"/>
<evidence type="ECO:0000313" key="1">
    <source>
        <dbReference type="EMBL" id="KKM92800.1"/>
    </source>
</evidence>